<feature type="domain" description="Phospholipid/glycerol acyltransferase" evidence="6">
    <location>
        <begin position="68"/>
        <end position="182"/>
    </location>
</feature>
<dbReference type="Proteomes" id="UP000464468">
    <property type="component" value="Chromosome"/>
</dbReference>
<dbReference type="InterPro" id="IPR002123">
    <property type="entry name" value="Plipid/glycerol_acylTrfase"/>
</dbReference>
<evidence type="ECO:0000256" key="3">
    <source>
        <dbReference type="ARBA" id="ARBA00022679"/>
    </source>
</evidence>
<dbReference type="KEGG" id="schy:GVO57_06605"/>
<keyword evidence="5 7" id="KW-0012">Acyltransferase</keyword>
<keyword evidence="2" id="KW-0444">Lipid biosynthesis</keyword>
<evidence type="ECO:0000259" key="6">
    <source>
        <dbReference type="SMART" id="SM00563"/>
    </source>
</evidence>
<dbReference type="PANTHER" id="PTHR10434:SF64">
    <property type="entry name" value="1-ACYL-SN-GLYCEROL-3-PHOSPHATE ACYLTRANSFERASE-RELATED"/>
    <property type="match status" value="1"/>
</dbReference>
<sequence length="249" mass="26694">MRADTLGTMRAVARLIALVLACTACVAAHGASRALGRRSAWPRRFLAVVAAICGVRVERRGQPLDRDVLFVANHLSWLDIPIIAGATGTAFVAMDGLRSWPLIGWLAALNNTVFVDRGNRLGVHGQVGAVRAALARHQAIAIFPEGTTSDGVTLLPFKPALLEVVAPPPRAIRVQPLFLDYGAARHLAWVGDEPAPANAWRVLTRPGRFTVRLSCLNPFDPADLPDRKAVATEARRRILAASAHALAPV</sequence>
<proteinExistence type="predicted"/>
<dbReference type="CDD" id="cd07989">
    <property type="entry name" value="LPLAT_AGPAT-like"/>
    <property type="match status" value="1"/>
</dbReference>
<evidence type="ECO:0000256" key="2">
    <source>
        <dbReference type="ARBA" id="ARBA00022516"/>
    </source>
</evidence>
<dbReference type="AlphaFoldDB" id="A0A7Z2NVM2"/>
<evidence type="ECO:0000313" key="8">
    <source>
        <dbReference type="Proteomes" id="UP000464468"/>
    </source>
</evidence>
<keyword evidence="4" id="KW-0443">Lipid metabolism</keyword>
<evidence type="ECO:0000313" key="7">
    <source>
        <dbReference type="EMBL" id="QHL90562.1"/>
    </source>
</evidence>
<evidence type="ECO:0000256" key="1">
    <source>
        <dbReference type="ARBA" id="ARBA00005189"/>
    </source>
</evidence>
<accession>A0A7Z2NVM2</accession>
<keyword evidence="8" id="KW-1185">Reference proteome</keyword>
<name>A0A7Z2NVM2_9SPHN</name>
<dbReference type="RefSeq" id="WP_160592490.1">
    <property type="nucleotide sequence ID" value="NZ_CP047895.1"/>
</dbReference>
<protein>
    <submittedName>
        <fullName evidence="7">1-acyl-sn-glycerol-3-phosphate acyltransferase</fullName>
    </submittedName>
</protein>
<dbReference type="PANTHER" id="PTHR10434">
    <property type="entry name" value="1-ACYL-SN-GLYCEROL-3-PHOSPHATE ACYLTRANSFERASE"/>
    <property type="match status" value="1"/>
</dbReference>
<dbReference type="Pfam" id="PF01553">
    <property type="entry name" value="Acyltransferase"/>
    <property type="match status" value="1"/>
</dbReference>
<comment type="pathway">
    <text evidence="1">Lipid metabolism.</text>
</comment>
<organism evidence="7 8">
    <name type="scientific">Sphingomonas changnyeongensis</name>
    <dbReference type="NCBI Taxonomy" id="2698679"/>
    <lineage>
        <taxon>Bacteria</taxon>
        <taxon>Pseudomonadati</taxon>
        <taxon>Pseudomonadota</taxon>
        <taxon>Alphaproteobacteria</taxon>
        <taxon>Sphingomonadales</taxon>
        <taxon>Sphingomonadaceae</taxon>
        <taxon>Sphingomonas</taxon>
    </lineage>
</organism>
<dbReference type="SMART" id="SM00563">
    <property type="entry name" value="PlsC"/>
    <property type="match status" value="1"/>
</dbReference>
<dbReference type="SUPFAM" id="SSF69593">
    <property type="entry name" value="Glycerol-3-phosphate (1)-acyltransferase"/>
    <property type="match status" value="1"/>
</dbReference>
<dbReference type="GO" id="GO:0006654">
    <property type="term" value="P:phosphatidic acid biosynthetic process"/>
    <property type="evidence" value="ECO:0007669"/>
    <property type="project" value="TreeGrafter"/>
</dbReference>
<evidence type="ECO:0000256" key="5">
    <source>
        <dbReference type="ARBA" id="ARBA00023315"/>
    </source>
</evidence>
<keyword evidence="3 7" id="KW-0808">Transferase</keyword>
<dbReference type="EMBL" id="CP047895">
    <property type="protein sequence ID" value="QHL90562.1"/>
    <property type="molecule type" value="Genomic_DNA"/>
</dbReference>
<gene>
    <name evidence="7" type="ORF">GVO57_06605</name>
</gene>
<dbReference type="GO" id="GO:0003841">
    <property type="term" value="F:1-acylglycerol-3-phosphate O-acyltransferase activity"/>
    <property type="evidence" value="ECO:0007669"/>
    <property type="project" value="TreeGrafter"/>
</dbReference>
<evidence type="ECO:0000256" key="4">
    <source>
        <dbReference type="ARBA" id="ARBA00023098"/>
    </source>
</evidence>
<reference evidence="7 8" key="1">
    <citation type="submission" date="2020-01" db="EMBL/GenBank/DDBJ databases">
        <title>Sphingomonas sp. C33 whole genome sequece.</title>
        <authorList>
            <person name="Park C."/>
        </authorList>
    </citation>
    <scope>NUCLEOTIDE SEQUENCE [LARGE SCALE GENOMIC DNA]</scope>
    <source>
        <strain evidence="7 8">C33</strain>
    </source>
</reference>